<keyword evidence="2" id="KW-0472">Membrane</keyword>
<feature type="signal peptide" evidence="3">
    <location>
        <begin position="1"/>
        <end position="25"/>
    </location>
</feature>
<evidence type="ECO:0000256" key="2">
    <source>
        <dbReference type="SAM" id="Phobius"/>
    </source>
</evidence>
<reference evidence="4" key="1">
    <citation type="submission" date="2023-10" db="EMBL/GenBank/DDBJ databases">
        <authorList>
            <person name="Chen Y."/>
            <person name="Shah S."/>
            <person name="Dougan E. K."/>
            <person name="Thang M."/>
            <person name="Chan C."/>
        </authorList>
    </citation>
    <scope>NUCLEOTIDE SEQUENCE [LARGE SCALE GENOMIC DNA]</scope>
</reference>
<evidence type="ECO:0000256" key="3">
    <source>
        <dbReference type="SAM" id="SignalP"/>
    </source>
</evidence>
<evidence type="ECO:0000256" key="1">
    <source>
        <dbReference type="SAM" id="MobiDB-lite"/>
    </source>
</evidence>
<dbReference type="EMBL" id="CAUYUJ010005714">
    <property type="protein sequence ID" value="CAK0814705.1"/>
    <property type="molecule type" value="Genomic_DNA"/>
</dbReference>
<feature type="region of interest" description="Disordered" evidence="1">
    <location>
        <begin position="115"/>
        <end position="154"/>
    </location>
</feature>
<feature type="compositionally biased region" description="Low complexity" evidence="1">
    <location>
        <begin position="183"/>
        <end position="270"/>
    </location>
</feature>
<dbReference type="Proteomes" id="UP001189429">
    <property type="component" value="Unassembled WGS sequence"/>
</dbReference>
<accession>A0ABN9R772</accession>
<keyword evidence="5" id="KW-1185">Reference proteome</keyword>
<feature type="region of interest" description="Disordered" evidence="1">
    <location>
        <begin position="183"/>
        <end position="272"/>
    </location>
</feature>
<organism evidence="4 5">
    <name type="scientific">Prorocentrum cordatum</name>
    <dbReference type="NCBI Taxonomy" id="2364126"/>
    <lineage>
        <taxon>Eukaryota</taxon>
        <taxon>Sar</taxon>
        <taxon>Alveolata</taxon>
        <taxon>Dinophyceae</taxon>
        <taxon>Prorocentrales</taxon>
        <taxon>Prorocentraceae</taxon>
        <taxon>Prorocentrum</taxon>
    </lineage>
</organism>
<keyword evidence="2" id="KW-1133">Transmembrane helix</keyword>
<proteinExistence type="predicted"/>
<evidence type="ECO:0000313" key="4">
    <source>
        <dbReference type="EMBL" id="CAK0814705.1"/>
    </source>
</evidence>
<protein>
    <submittedName>
        <fullName evidence="4">Uncharacterized protein</fullName>
    </submittedName>
</protein>
<sequence length="455" mass="45758">MAGAGPGAASLALALAVRGLLGAGAETIYQTRLEPDTSCWRLGLQDTLDESLCRTFAEDSLGLDTGTQYSVISGFNMGYYGCFYDAGLNAVIFSVDGDEGYESPAASSICIGSTTSTTTTTSATSSTTSTTTSTSSSTATTTSTSTSTSTSSTTTSVTSRWRTTTTTVTTSTSTTASTTTTTLTTSTSTTTSTTLTSSTSTTTTKTTTTSTTTSTTATTTTTTTSTPTSTSTTTSSKTTSTSSTTSTSTSATTSTSTTTSISSTTTTTTTDPQAPVMSLLVSALPTGAQELVVESEAGFVVGDTVLISHGGHSEARTIASFGSIVLDAPLAYAYPAGSTVLKQEHPPMSGGRSAQSASTLLVLGLLGGAGGAALCLCACRTWCGRRARRRRARGGKVAVFPEWHEVVPADCTAGGAAVHWSTAEAVQWAPGAAALRGAGAPGAWQPWPGDAAGGR</sequence>
<evidence type="ECO:0000313" key="5">
    <source>
        <dbReference type="Proteomes" id="UP001189429"/>
    </source>
</evidence>
<gene>
    <name evidence="4" type="ORF">PCOR1329_LOCUS18231</name>
</gene>
<keyword evidence="3" id="KW-0732">Signal</keyword>
<feature type="transmembrane region" description="Helical" evidence="2">
    <location>
        <begin position="360"/>
        <end position="383"/>
    </location>
</feature>
<name>A0ABN9R772_9DINO</name>
<keyword evidence="2" id="KW-0812">Transmembrane</keyword>
<feature type="chain" id="PRO_5047083562" evidence="3">
    <location>
        <begin position="26"/>
        <end position="455"/>
    </location>
</feature>
<comment type="caution">
    <text evidence="4">The sequence shown here is derived from an EMBL/GenBank/DDBJ whole genome shotgun (WGS) entry which is preliminary data.</text>
</comment>